<feature type="compositionally biased region" description="Basic and acidic residues" evidence="1">
    <location>
        <begin position="777"/>
        <end position="788"/>
    </location>
</feature>
<sequence length="2091" mass="228115">MAALRELLLAAERDRQPLDDAILSFSRSLLLSPPDDASEASAEAASSLRTQFLAVHPQGELLLRVWPDQHGASSRWEKRESFATFLHVVTHLLQTQQRENAAQAEAFALRVVREKAAQLEKLLSWSDKPLIEFRALELLGAVAKVSGVAARELVRLFNFQCPAFVKLATRRWKKPVPVEGGGDGDEVELKEAPFQLRAAYVDLVLALTACPDKSVHRFAMKEGGVTASLFKSMDGDSAAMLTTIFSRVGELVLHNKEVVHKSKLVVLNATCVHQLLALLQAEEDEGVRDSALGVLNALFFEDSALYVVPETQALRLFLSKSASNAQVDEETTTSEQAYALKVIRNAVGTIGVNELLRSAQAQTLVMQFLARYPGFLSEYLAALSVQLEPKPVYRWFCVASLVQKLLSCSLDAVATGLPTSKHGDALSSWCSAQSLSSRIIAPGNYRKELSRCIQHSNNLVIYSSLGVIEATLKRYVRLASSLESLGLASDVQSELRFLLPSPEALVSLLLKLCASQERCTALIYVRALTVFRLYLECLPQAMREVKVDFTKTLTWQYLDGPADDSAEDALPAPMQRLIVGEMLRFLLAVDTPRLRFLFTSGSSGKRSKLRQMLLLYVSTPSRAVQQLAGKVLLRTLLASDIFGQETQSAGGRANEEIRFWLESLRQGGCKTCAEFTEQLGRAVMADPLMYVAVGSRVVANASASSSLSPITVALVGFLNSGDGVVGQTDLSAYRADPSVVAFAVRILVALMPTSKYPQQLVALIASKDAFANLDMAASKRQEEEKDGASSDDSNGKKRKRSVGSDKSECDDDAYAWHKKHCEALVSGKRASSNSTTPKKKARATSSKWYRFSDPNALTAALVAMTPAEFTSSWDQIVNNCADIAESFGPVLHYLSARGDVDILSLLGFSAKTKQQKKQTTNSIAAEAFSNMIPVRIVLQHILFNIASKGAKEQDLAIAAVTSLVMRRVKGHHLAATDAARMCEQMLLFLSSSHPNLSEGGHTQLCGLLLQLLTIVIVSSEDAPASSVVARIFFKLRAVVGSTSNASLWRQLSAVEIAALRVHSSSSPETDLVSLCDFGGLFQRAGVPLVAVLASCIPSSARIPVLDSLLHHSSLTTTNAPNVVLVERVLESLGDTEQYGSFADYKRAKLLTRKLWQLLNSQDSKRQLSFFTTGFTVLGYLGGVDASTAIASVESSLVPLVVRSAYAVSDGAHCTEVLRAIVAAIQSSNEATPFPMVFEEKLLKQFQHEKDERVKCEVLGSIYNVFTHVVNPSLRQCAEKLIPGCYERVLLGSQESYTAELGLLKHVSIDCASNVNTDASVTAVGAIVKKLAQPERDEVLSSAQLLGLLLLLRSNVTLDVNLLLVLVRSGLSTLKAAQNDQDPDSKTWFHEFEATMLLTENAVGSLKRLAQDKQLPALQKVTPALTEACEVVQASSSKLVFEAFVGLTAALLRLVGNDASAVGYDFVAHFEAVVRHPCFAQTLQNVDNDCVRLVVVRVIARLARITGNYTRSLLQSLLSAYSMSLSPFDRSLRVLFEEFEAQTCKEEELTLVSMGFRFGGSSTISPSAASSKRSHNDLVDDSAWVLGGGLEQNRVRATVEHFPLDRDISTAGDSLLLDLDADRPADDSSEDLDQALPVEEDKQAKPYDPAFLLPMLSHFISSSDLPDGGIVQQGLLGVAIRATSSDVERIREFAFGILAHMHETLQATTETTSDFKAGRQVHLLLDVFRRGVREPLEQVPSVVTVYLNDALAVLTRPTHVLYPQVNHFLLARPAMDLADVPMFYSLFNSRAPLSFRQERSWLLHTLRRGVRNDDDVALLVRRHVLPMLLSFFTSELADTHTQPLITSILLAALGTPSGSVYLVTKAALLEWLAAQFLRHGAASKSRNDQSSGSMRAASSALLLPLMALLEQALQDGIWDELDATQQHATALQAAGAFASLHTAVATRRAGSRSDSLVTSKAAVVAALVVRRAGSVSSLELLHKALEVVQQFAQRGEALECAAVVSSNLTRWLLQQRHHETQKYRFSDWARLLRPVASILVSWNSTTGLAEQQRARRALQQLKSVLDQLPTLKQLVLAPSLTEKETVYAPALL</sequence>
<feature type="domain" description="URB1 N-terminal" evidence="2">
    <location>
        <begin position="80"/>
        <end position="397"/>
    </location>
</feature>
<evidence type="ECO:0000313" key="4">
    <source>
        <dbReference type="EMBL" id="KAG7388950.1"/>
    </source>
</evidence>
<evidence type="ECO:0000259" key="2">
    <source>
        <dbReference type="Pfam" id="PF11707"/>
    </source>
</evidence>
<dbReference type="EMBL" id="JAGDFM010000052">
    <property type="protein sequence ID" value="KAG7388950.1"/>
    <property type="molecule type" value="Genomic_DNA"/>
</dbReference>
<protein>
    <recommendedName>
        <fullName evidence="6">Nucleolar pre-ribosomal-associated protein 1 C-terminal domain-containing protein</fullName>
    </recommendedName>
</protein>
<dbReference type="Proteomes" id="UP000694044">
    <property type="component" value="Unassembled WGS sequence"/>
</dbReference>
<dbReference type="Pfam" id="PF16201">
    <property type="entry name" value="NopRA1"/>
    <property type="match status" value="1"/>
</dbReference>
<reference evidence="4" key="1">
    <citation type="submission" date="2021-02" db="EMBL/GenBank/DDBJ databases">
        <authorList>
            <person name="Palmer J.M."/>
        </authorList>
    </citation>
    <scope>NUCLEOTIDE SEQUENCE</scope>
    <source>
        <strain evidence="4">SCRP734</strain>
    </source>
</reference>
<comment type="caution">
    <text evidence="4">The sequence shown here is derived from an EMBL/GenBank/DDBJ whole genome shotgun (WGS) entry which is preliminary data.</text>
</comment>
<dbReference type="InterPro" id="IPR032436">
    <property type="entry name" value="URB1_C"/>
</dbReference>
<feature type="region of interest" description="Disordered" evidence="1">
    <location>
        <begin position="777"/>
        <end position="809"/>
    </location>
</feature>
<dbReference type="GO" id="GO:0000466">
    <property type="term" value="P:maturation of 5.8S rRNA from tricistronic rRNA transcript (SSU-rRNA, 5.8S rRNA, LSU-rRNA)"/>
    <property type="evidence" value="ECO:0007669"/>
    <property type="project" value="TreeGrafter"/>
</dbReference>
<feature type="region of interest" description="Disordered" evidence="1">
    <location>
        <begin position="1619"/>
        <end position="1639"/>
    </location>
</feature>
<dbReference type="GO" id="GO:0000463">
    <property type="term" value="P:maturation of LSU-rRNA from tricistronic rRNA transcript (SSU-rRNA, 5.8S rRNA, LSU-rRNA)"/>
    <property type="evidence" value="ECO:0007669"/>
    <property type="project" value="TreeGrafter"/>
</dbReference>
<dbReference type="InterPro" id="IPR039844">
    <property type="entry name" value="URB1"/>
</dbReference>
<evidence type="ECO:0008006" key="6">
    <source>
        <dbReference type="Google" id="ProtNLM"/>
    </source>
</evidence>
<dbReference type="PANTHER" id="PTHR13500">
    <property type="entry name" value="NUCLEOLAR PRERIBOSOMAL-ASSOCIATED PROTEIN 1"/>
    <property type="match status" value="1"/>
</dbReference>
<dbReference type="OrthoDB" id="72892at2759"/>
<name>A0A8T1W9T3_9STRA</name>
<dbReference type="PANTHER" id="PTHR13500:SF0">
    <property type="entry name" value="NUCLEOLAR PRE-RIBOSOMAL-ASSOCIATED PROTEIN 1"/>
    <property type="match status" value="1"/>
</dbReference>
<feature type="domain" description="URB1 C-terminal" evidence="3">
    <location>
        <begin position="1675"/>
        <end position="1870"/>
    </location>
</feature>
<dbReference type="GO" id="GO:0005730">
    <property type="term" value="C:nucleolus"/>
    <property type="evidence" value="ECO:0007669"/>
    <property type="project" value="TreeGrafter"/>
</dbReference>
<dbReference type="InterPro" id="IPR021714">
    <property type="entry name" value="URB1_N"/>
</dbReference>
<evidence type="ECO:0000256" key="1">
    <source>
        <dbReference type="SAM" id="MobiDB-lite"/>
    </source>
</evidence>
<accession>A0A8T1W9T3</accession>
<dbReference type="Pfam" id="PF11707">
    <property type="entry name" value="Npa1"/>
    <property type="match status" value="1"/>
</dbReference>
<keyword evidence="5" id="KW-1185">Reference proteome</keyword>
<evidence type="ECO:0000259" key="3">
    <source>
        <dbReference type="Pfam" id="PF16201"/>
    </source>
</evidence>
<evidence type="ECO:0000313" key="5">
    <source>
        <dbReference type="Proteomes" id="UP000694044"/>
    </source>
</evidence>
<proteinExistence type="predicted"/>
<organism evidence="4 5">
    <name type="scientific">Phytophthora pseudosyringae</name>
    <dbReference type="NCBI Taxonomy" id="221518"/>
    <lineage>
        <taxon>Eukaryota</taxon>
        <taxon>Sar</taxon>
        <taxon>Stramenopiles</taxon>
        <taxon>Oomycota</taxon>
        <taxon>Peronosporomycetes</taxon>
        <taxon>Peronosporales</taxon>
        <taxon>Peronosporaceae</taxon>
        <taxon>Phytophthora</taxon>
    </lineage>
</organism>
<gene>
    <name evidence="4" type="ORF">PHYPSEUDO_011597</name>
</gene>